<keyword evidence="3 7" id="KW-1133">Transmembrane helix</keyword>
<feature type="transmembrane region" description="Helical" evidence="7">
    <location>
        <begin position="20"/>
        <end position="41"/>
    </location>
</feature>
<dbReference type="Proteomes" id="UP001175000">
    <property type="component" value="Unassembled WGS sequence"/>
</dbReference>
<evidence type="ECO:0000313" key="10">
    <source>
        <dbReference type="Proteomes" id="UP001175000"/>
    </source>
</evidence>
<dbReference type="Pfam" id="PF20684">
    <property type="entry name" value="Fung_rhodopsin"/>
    <property type="match status" value="1"/>
</dbReference>
<feature type="transmembrane region" description="Helical" evidence="7">
    <location>
        <begin position="240"/>
        <end position="266"/>
    </location>
</feature>
<feature type="domain" description="Rhodopsin" evidence="8">
    <location>
        <begin position="37"/>
        <end position="270"/>
    </location>
</feature>
<dbReference type="InterPro" id="IPR052337">
    <property type="entry name" value="SAT4-like"/>
</dbReference>
<evidence type="ECO:0000259" key="8">
    <source>
        <dbReference type="Pfam" id="PF20684"/>
    </source>
</evidence>
<comment type="caution">
    <text evidence="9">The sequence shown here is derived from an EMBL/GenBank/DDBJ whole genome shotgun (WGS) entry which is preliminary data.</text>
</comment>
<keyword evidence="2 7" id="KW-0812">Transmembrane</keyword>
<dbReference type="InterPro" id="IPR049326">
    <property type="entry name" value="Rhodopsin_dom_fungi"/>
</dbReference>
<evidence type="ECO:0000313" key="9">
    <source>
        <dbReference type="EMBL" id="KAK0616402.1"/>
    </source>
</evidence>
<evidence type="ECO:0000256" key="2">
    <source>
        <dbReference type="ARBA" id="ARBA00022692"/>
    </source>
</evidence>
<feature type="transmembrane region" description="Helical" evidence="7">
    <location>
        <begin position="132"/>
        <end position="152"/>
    </location>
</feature>
<feature type="transmembrane region" description="Helical" evidence="7">
    <location>
        <begin position="53"/>
        <end position="71"/>
    </location>
</feature>
<evidence type="ECO:0000256" key="6">
    <source>
        <dbReference type="SAM" id="MobiDB-lite"/>
    </source>
</evidence>
<dbReference type="PANTHER" id="PTHR33048">
    <property type="entry name" value="PTH11-LIKE INTEGRAL MEMBRANE PROTEIN (AFU_ORTHOLOGUE AFUA_5G11245)"/>
    <property type="match status" value="1"/>
</dbReference>
<evidence type="ECO:0000256" key="3">
    <source>
        <dbReference type="ARBA" id="ARBA00022989"/>
    </source>
</evidence>
<proteinExistence type="inferred from homology"/>
<organism evidence="9 10">
    <name type="scientific">Immersiella caudata</name>
    <dbReference type="NCBI Taxonomy" id="314043"/>
    <lineage>
        <taxon>Eukaryota</taxon>
        <taxon>Fungi</taxon>
        <taxon>Dikarya</taxon>
        <taxon>Ascomycota</taxon>
        <taxon>Pezizomycotina</taxon>
        <taxon>Sordariomycetes</taxon>
        <taxon>Sordariomycetidae</taxon>
        <taxon>Sordariales</taxon>
        <taxon>Lasiosphaeriaceae</taxon>
        <taxon>Immersiella</taxon>
    </lineage>
</organism>
<name>A0AA40BWS7_9PEZI</name>
<evidence type="ECO:0000256" key="5">
    <source>
        <dbReference type="ARBA" id="ARBA00038359"/>
    </source>
</evidence>
<gene>
    <name evidence="9" type="ORF">B0T14DRAFT_436022</name>
</gene>
<comment type="similarity">
    <text evidence="5">Belongs to the SAT4 family.</text>
</comment>
<dbReference type="PANTHER" id="PTHR33048:SF96">
    <property type="entry name" value="INTEGRAL MEMBRANE PROTEIN"/>
    <property type="match status" value="1"/>
</dbReference>
<dbReference type="EMBL" id="JAULSU010000005">
    <property type="protein sequence ID" value="KAK0616402.1"/>
    <property type="molecule type" value="Genomic_DNA"/>
</dbReference>
<accession>A0AA40BWS7</accession>
<dbReference type="GO" id="GO:0016020">
    <property type="term" value="C:membrane"/>
    <property type="evidence" value="ECO:0007669"/>
    <property type="project" value="UniProtKB-SubCell"/>
</dbReference>
<evidence type="ECO:0000256" key="4">
    <source>
        <dbReference type="ARBA" id="ARBA00023136"/>
    </source>
</evidence>
<dbReference type="AlphaFoldDB" id="A0AA40BWS7"/>
<feature type="transmembrane region" description="Helical" evidence="7">
    <location>
        <begin position="172"/>
        <end position="198"/>
    </location>
</feature>
<feature type="transmembrane region" description="Helical" evidence="7">
    <location>
        <begin position="210"/>
        <end position="228"/>
    </location>
</feature>
<feature type="region of interest" description="Disordered" evidence="6">
    <location>
        <begin position="303"/>
        <end position="337"/>
    </location>
</feature>
<keyword evidence="10" id="KW-1185">Reference proteome</keyword>
<evidence type="ECO:0000256" key="7">
    <source>
        <dbReference type="SAM" id="Phobius"/>
    </source>
</evidence>
<feature type="transmembrane region" description="Helical" evidence="7">
    <location>
        <begin position="98"/>
        <end position="120"/>
    </location>
</feature>
<sequence length="358" mass="39426">MAPVTPPDPLPPDENVGPTFLAVSGVLIAFIVITSSLRIFVRSSLGALGLDDYTMVVVAALCVARFALQVVQVNKYGNGRHRWYISPDDYMNNNMLGWYAQVILFLSMCLLKVSICLLILRIKKERGLKIFLYALMAGLFITNFGCVVILLAQCRPISAYWTGVGVCWDTKVRIYAIYLTIAYSLLTDVICSLLPLLVIQNVRLPFTTKASLCCLMGLGILATGFGIARAASLGLVTNDLSWVYCIAAIWSNLELFLGVIAANLALSRSIYVYLRYGRRGLSNPGSKWTQYPSRSAYINKTNGDDDAFGAPSEQGRAEGRRNSVPRSESSDLPLRSGIRKTTDFIVLEEALPGQNQRQ</sequence>
<protein>
    <recommendedName>
        <fullName evidence="8">Rhodopsin domain-containing protein</fullName>
    </recommendedName>
</protein>
<evidence type="ECO:0000256" key="1">
    <source>
        <dbReference type="ARBA" id="ARBA00004141"/>
    </source>
</evidence>
<keyword evidence="4 7" id="KW-0472">Membrane</keyword>
<reference evidence="9" key="1">
    <citation type="submission" date="2023-06" db="EMBL/GenBank/DDBJ databases">
        <title>Genome-scale phylogeny and comparative genomics of the fungal order Sordariales.</title>
        <authorList>
            <consortium name="Lawrence Berkeley National Laboratory"/>
            <person name="Hensen N."/>
            <person name="Bonometti L."/>
            <person name="Westerberg I."/>
            <person name="Brannstrom I.O."/>
            <person name="Guillou S."/>
            <person name="Cros-Aarteil S."/>
            <person name="Calhoun S."/>
            <person name="Haridas S."/>
            <person name="Kuo A."/>
            <person name="Mondo S."/>
            <person name="Pangilinan J."/>
            <person name="Riley R."/>
            <person name="Labutti K."/>
            <person name="Andreopoulos B."/>
            <person name="Lipzen A."/>
            <person name="Chen C."/>
            <person name="Yanf M."/>
            <person name="Daum C."/>
            <person name="Ng V."/>
            <person name="Clum A."/>
            <person name="Steindorff A."/>
            <person name="Ohm R."/>
            <person name="Martin F."/>
            <person name="Silar P."/>
            <person name="Natvig D."/>
            <person name="Lalanne C."/>
            <person name="Gautier V."/>
            <person name="Ament-Velasquez S.L."/>
            <person name="Kruys A."/>
            <person name="Hutchinson M.I."/>
            <person name="Powell A.J."/>
            <person name="Barry K."/>
            <person name="Miller A.N."/>
            <person name="Grigoriev I.V."/>
            <person name="Debuchy R."/>
            <person name="Gladieux P."/>
            <person name="Thoren M.H."/>
            <person name="Johannesson H."/>
        </authorList>
    </citation>
    <scope>NUCLEOTIDE SEQUENCE</scope>
    <source>
        <strain evidence="9">CBS 606.72</strain>
    </source>
</reference>
<comment type="subcellular location">
    <subcellularLocation>
        <location evidence="1">Membrane</location>
        <topology evidence="1">Multi-pass membrane protein</topology>
    </subcellularLocation>
</comment>